<dbReference type="STRING" id="104452.A0A0L7L205"/>
<organism evidence="4 5">
    <name type="scientific">Operophtera brumata</name>
    <name type="common">Winter moth</name>
    <name type="synonym">Phalaena brumata</name>
    <dbReference type="NCBI Taxonomy" id="104452"/>
    <lineage>
        <taxon>Eukaryota</taxon>
        <taxon>Metazoa</taxon>
        <taxon>Ecdysozoa</taxon>
        <taxon>Arthropoda</taxon>
        <taxon>Hexapoda</taxon>
        <taxon>Insecta</taxon>
        <taxon>Pterygota</taxon>
        <taxon>Neoptera</taxon>
        <taxon>Endopterygota</taxon>
        <taxon>Lepidoptera</taxon>
        <taxon>Glossata</taxon>
        <taxon>Ditrysia</taxon>
        <taxon>Geometroidea</taxon>
        <taxon>Geometridae</taxon>
        <taxon>Larentiinae</taxon>
        <taxon>Operophtera</taxon>
    </lineage>
</organism>
<dbReference type="GO" id="GO:0046872">
    <property type="term" value="F:metal ion binding"/>
    <property type="evidence" value="ECO:0007669"/>
    <property type="project" value="UniProtKB-KW"/>
</dbReference>
<comment type="cofactor">
    <cofactor evidence="1">
        <name>a divalent metal cation</name>
        <dbReference type="ChEBI" id="CHEBI:60240"/>
    </cofactor>
</comment>
<sequence length="153" mass="17535">MEMLPSTDEEWKMSAKLFETQWHFNNCVGCMDGKHILIQKPPESGSLFFNYKGTFSVVLFAIVNANYEFIYVHTGSNGSQKKSKTYLTPTCVDREDLERGTFINGTWRQATNELISLQRNIQRPSTDGKNIRNTLTQYFNGAGSVTFQDRMIN</sequence>
<evidence type="ECO:0000256" key="1">
    <source>
        <dbReference type="ARBA" id="ARBA00001968"/>
    </source>
</evidence>
<dbReference type="InterPro" id="IPR027806">
    <property type="entry name" value="HARBI1_dom"/>
</dbReference>
<dbReference type="Pfam" id="PF13359">
    <property type="entry name" value="DDE_Tnp_4"/>
    <property type="match status" value="1"/>
</dbReference>
<keyword evidence="2" id="KW-0479">Metal-binding</keyword>
<dbReference type="EMBL" id="JTDY01003474">
    <property type="protein sequence ID" value="KOB69502.1"/>
    <property type="molecule type" value="Genomic_DNA"/>
</dbReference>
<evidence type="ECO:0000313" key="4">
    <source>
        <dbReference type="EMBL" id="KOB69502.1"/>
    </source>
</evidence>
<evidence type="ECO:0000313" key="5">
    <source>
        <dbReference type="Proteomes" id="UP000037510"/>
    </source>
</evidence>
<evidence type="ECO:0000256" key="2">
    <source>
        <dbReference type="ARBA" id="ARBA00022723"/>
    </source>
</evidence>
<protein>
    <recommendedName>
        <fullName evidence="3">DDE Tnp4 domain-containing protein</fullName>
    </recommendedName>
</protein>
<dbReference type="Proteomes" id="UP000037510">
    <property type="component" value="Unassembled WGS sequence"/>
</dbReference>
<dbReference type="AlphaFoldDB" id="A0A0L7L205"/>
<proteinExistence type="predicted"/>
<name>A0A0L7L205_OPEBR</name>
<gene>
    <name evidence="4" type="ORF">OBRU01_16473</name>
</gene>
<keyword evidence="5" id="KW-1185">Reference proteome</keyword>
<accession>A0A0L7L205</accession>
<reference evidence="4 5" key="1">
    <citation type="journal article" date="2015" name="Genome Biol. Evol.">
        <title>The genome of winter moth (Operophtera brumata) provides a genomic perspective on sexual dimorphism and phenology.</title>
        <authorList>
            <person name="Derks M.F."/>
            <person name="Smit S."/>
            <person name="Salis L."/>
            <person name="Schijlen E."/>
            <person name="Bossers A."/>
            <person name="Mateman C."/>
            <person name="Pijl A.S."/>
            <person name="de Ridder D."/>
            <person name="Groenen M.A."/>
            <person name="Visser M.E."/>
            <person name="Megens H.J."/>
        </authorList>
    </citation>
    <scope>NUCLEOTIDE SEQUENCE [LARGE SCALE GENOMIC DNA]</scope>
    <source>
        <strain evidence="4">WM2013NL</strain>
        <tissue evidence="4">Head and thorax</tissue>
    </source>
</reference>
<feature type="domain" description="DDE Tnp4" evidence="3">
    <location>
        <begin position="31"/>
        <end position="84"/>
    </location>
</feature>
<comment type="caution">
    <text evidence="4">The sequence shown here is derived from an EMBL/GenBank/DDBJ whole genome shotgun (WGS) entry which is preliminary data.</text>
</comment>
<evidence type="ECO:0000259" key="3">
    <source>
        <dbReference type="Pfam" id="PF13359"/>
    </source>
</evidence>